<dbReference type="AlphaFoldDB" id="L1LF11"/>
<evidence type="ECO:0000256" key="4">
    <source>
        <dbReference type="SAM" id="MobiDB-lite"/>
    </source>
</evidence>
<dbReference type="Proteomes" id="UP000031512">
    <property type="component" value="Unassembled WGS sequence"/>
</dbReference>
<gene>
    <name evidence="5" type="ORF">BEWA_037800</name>
</gene>
<keyword evidence="2 5" id="KW-0689">Ribosomal protein</keyword>
<dbReference type="KEGG" id="beq:BEWA_037800"/>
<evidence type="ECO:0000256" key="3">
    <source>
        <dbReference type="ARBA" id="ARBA00023274"/>
    </source>
</evidence>
<dbReference type="PANTHER" id="PTHR14413">
    <property type="entry name" value="RIBOSOMAL PROTEIN L17"/>
    <property type="match status" value="1"/>
</dbReference>
<dbReference type="VEuPathDB" id="PiroplasmaDB:BEWA_037800"/>
<dbReference type="OrthoDB" id="275000at2759"/>
<dbReference type="GeneID" id="15806666"/>
<evidence type="ECO:0000313" key="6">
    <source>
        <dbReference type="Proteomes" id="UP000031512"/>
    </source>
</evidence>
<evidence type="ECO:0000256" key="2">
    <source>
        <dbReference type="ARBA" id="ARBA00022980"/>
    </source>
</evidence>
<evidence type="ECO:0000313" key="5">
    <source>
        <dbReference type="EMBL" id="EKX73743.1"/>
    </source>
</evidence>
<dbReference type="EMBL" id="ACOU01000002">
    <property type="protein sequence ID" value="EKX73743.1"/>
    <property type="molecule type" value="Genomic_DNA"/>
</dbReference>
<organism evidence="5 6">
    <name type="scientific">Theileria equi strain WA</name>
    <dbReference type="NCBI Taxonomy" id="1537102"/>
    <lineage>
        <taxon>Eukaryota</taxon>
        <taxon>Sar</taxon>
        <taxon>Alveolata</taxon>
        <taxon>Apicomplexa</taxon>
        <taxon>Aconoidasida</taxon>
        <taxon>Piroplasmida</taxon>
        <taxon>Theileriidae</taxon>
        <taxon>Theileria</taxon>
    </lineage>
</organism>
<keyword evidence="3" id="KW-0687">Ribonucleoprotein</keyword>
<evidence type="ECO:0000256" key="1">
    <source>
        <dbReference type="ARBA" id="ARBA00008777"/>
    </source>
</evidence>
<feature type="compositionally biased region" description="Polar residues" evidence="4">
    <location>
        <begin position="236"/>
        <end position="249"/>
    </location>
</feature>
<dbReference type="PANTHER" id="PTHR14413:SF16">
    <property type="entry name" value="LARGE RIBOSOMAL SUBUNIT PROTEIN BL17M"/>
    <property type="match status" value="1"/>
</dbReference>
<feature type="region of interest" description="Disordered" evidence="4">
    <location>
        <begin position="235"/>
        <end position="255"/>
    </location>
</feature>
<dbReference type="GO" id="GO:0022625">
    <property type="term" value="C:cytosolic large ribosomal subunit"/>
    <property type="evidence" value="ECO:0007669"/>
    <property type="project" value="TreeGrafter"/>
</dbReference>
<dbReference type="GO" id="GO:0006412">
    <property type="term" value="P:translation"/>
    <property type="evidence" value="ECO:0007669"/>
    <property type="project" value="InterPro"/>
</dbReference>
<dbReference type="Gene3D" id="3.90.1030.10">
    <property type="entry name" value="Ribosomal protein L17"/>
    <property type="match status" value="1"/>
</dbReference>
<dbReference type="GO" id="GO:0003735">
    <property type="term" value="F:structural constituent of ribosome"/>
    <property type="evidence" value="ECO:0007669"/>
    <property type="project" value="InterPro"/>
</dbReference>
<proteinExistence type="inferred from homology"/>
<dbReference type="RefSeq" id="XP_004833195.1">
    <property type="nucleotide sequence ID" value="XM_004833138.1"/>
</dbReference>
<dbReference type="Pfam" id="PF01196">
    <property type="entry name" value="Ribosomal_L17"/>
    <property type="match status" value="1"/>
</dbReference>
<keyword evidence="6" id="KW-1185">Reference proteome</keyword>
<dbReference type="InterPro" id="IPR036373">
    <property type="entry name" value="Ribosomal_bL17_sf"/>
</dbReference>
<comment type="caution">
    <text evidence="5">The sequence shown here is derived from an EMBL/GenBank/DDBJ whole genome shotgun (WGS) entry which is preliminary data.</text>
</comment>
<protein>
    <submittedName>
        <fullName evidence="5">60S ribosomal protein L17, putative</fullName>
    </submittedName>
</protein>
<comment type="similarity">
    <text evidence="1">Belongs to the bacterial ribosomal protein bL17 family.</text>
</comment>
<accession>L1LF11</accession>
<dbReference type="InterPro" id="IPR000456">
    <property type="entry name" value="Ribosomal_bL17"/>
</dbReference>
<name>L1LF11_THEEQ</name>
<dbReference type="STRING" id="1537102.L1LF11"/>
<sequence>MGFTSTFKFVTLGARTRIFRKFRGQPPKTYDLIRNQIDRLLREGRIELTLPRAKELQQYAEEIIFHAKRDCRESDLIVESVLRTPESRSLLYEKYVPLYKDRRFFFTRVVNQWRLRFRDSAPMAYLELVDRPNELRPAKPVGNDKISHVYSLMKNSRRDFRKYYTYAKKVGLIDETGNLVENLGSIVEHDKKWFENEDNISTVDEAKLTDESIKKRLETIRSIDLSTGTAREVFDTTYTPNNGSKTSSRVPRFNP</sequence>
<reference evidence="5 6" key="1">
    <citation type="journal article" date="2012" name="BMC Genomics">
        <title>Comparative genomic analysis and phylogenetic position of Theileria equi.</title>
        <authorList>
            <person name="Kappmeyer L.S."/>
            <person name="Thiagarajan M."/>
            <person name="Herndon D.R."/>
            <person name="Ramsay J.D."/>
            <person name="Caler E."/>
            <person name="Djikeng A."/>
            <person name="Gillespie J.J."/>
            <person name="Lau A.O."/>
            <person name="Roalson E.H."/>
            <person name="Silva J.C."/>
            <person name="Silva M.G."/>
            <person name="Suarez C.E."/>
            <person name="Ueti M.W."/>
            <person name="Nene V.M."/>
            <person name="Mealey R.H."/>
            <person name="Knowles D.P."/>
            <person name="Brayton K.A."/>
        </authorList>
    </citation>
    <scope>NUCLEOTIDE SEQUENCE [LARGE SCALE GENOMIC DNA]</scope>
    <source>
        <strain evidence="5 6">WA</strain>
    </source>
</reference>
<dbReference type="SUPFAM" id="SSF64263">
    <property type="entry name" value="Prokaryotic ribosomal protein L17"/>
    <property type="match status" value="1"/>
</dbReference>
<dbReference type="eggNOG" id="KOG3280">
    <property type="taxonomic scope" value="Eukaryota"/>
</dbReference>